<dbReference type="InterPro" id="IPR002028">
    <property type="entry name" value="Trp_synthase_suA"/>
</dbReference>
<dbReference type="SUPFAM" id="SSF51366">
    <property type="entry name" value="Ribulose-phoshate binding barrel"/>
    <property type="match status" value="1"/>
</dbReference>
<evidence type="ECO:0000313" key="12">
    <source>
        <dbReference type="Proteomes" id="UP000067708"/>
    </source>
</evidence>
<evidence type="ECO:0000256" key="10">
    <source>
        <dbReference type="RuleBase" id="RU003662"/>
    </source>
</evidence>
<dbReference type="NCBIfam" id="TIGR00262">
    <property type="entry name" value="trpA"/>
    <property type="match status" value="1"/>
</dbReference>
<dbReference type="PROSITE" id="PS00167">
    <property type="entry name" value="TRP_SYNTHASE_ALPHA"/>
    <property type="match status" value="1"/>
</dbReference>
<comment type="pathway">
    <text evidence="2 9">Amino-acid biosynthesis; L-tryptophan biosynthesis; L-tryptophan from chorismate: step 5/5.</text>
</comment>
<evidence type="ECO:0000256" key="4">
    <source>
        <dbReference type="ARBA" id="ARBA00022605"/>
    </source>
</evidence>
<reference evidence="11 12" key="1">
    <citation type="journal article" date="2014" name="Int. J. Syst. Evol. Microbiol.">
        <title>Rhodoluna lacicola gen. nov., sp. nov., a planktonic freshwater bacterium with stream-lined genome.</title>
        <authorList>
            <person name="Hahn M."/>
            <person name="Schmidt J."/>
            <person name="Taipale S.J."/>
            <person name="Doolittle W.F."/>
            <person name="Koll U."/>
        </authorList>
    </citation>
    <scope>NUCLEOTIDE SEQUENCE [LARGE SCALE GENOMIC DNA]</scope>
    <source>
        <strain evidence="11 12">MWH-Ta8</strain>
    </source>
</reference>
<keyword evidence="6 9" id="KW-0057">Aromatic amino acid biosynthesis</keyword>
<dbReference type="STRING" id="529884.Rhola_00007600"/>
<gene>
    <name evidence="9" type="primary">trpA</name>
    <name evidence="11" type="ORF">Rhola_00007600</name>
</gene>
<evidence type="ECO:0000256" key="1">
    <source>
        <dbReference type="ARBA" id="ARBA00003365"/>
    </source>
</evidence>
<feature type="active site" description="Proton acceptor" evidence="9">
    <location>
        <position position="50"/>
    </location>
</feature>
<dbReference type="PATRIC" id="fig|529884.3.peg.723"/>
<dbReference type="UniPathway" id="UPA00035">
    <property type="reaction ID" value="UER00044"/>
</dbReference>
<feature type="active site" description="Proton acceptor" evidence="9">
    <location>
        <position position="61"/>
    </location>
</feature>
<accession>A0A060JMW4</accession>
<evidence type="ECO:0000256" key="5">
    <source>
        <dbReference type="ARBA" id="ARBA00022822"/>
    </source>
</evidence>
<dbReference type="PANTHER" id="PTHR43406">
    <property type="entry name" value="TRYPTOPHAN SYNTHASE, ALPHA CHAIN"/>
    <property type="match status" value="1"/>
</dbReference>
<sequence length="270" mass="28652">MSSKTADVLKARKSSGKGSLIGYFPVGYPTLEKSVEAAIAMCKNGVDVLELGVPYSDPVMDGLVIQQATEQALENGFKLKQVFDAVKQITAAVDTPVLVMTYWNPVISYGVEKFAHDLAEAGGAGLITPDLIPDEAKEWLEASDKYELDRVFLTAPTSTPERVKNACDLSRGFVYAVSTMGITGTRESVDDLAKQVVESVRNASATQNTAVGIGISSAGQVREVNDYADGAIVGSAFIRAYADGGVDALATKTAELAKALNLVRESLCNF</sequence>
<dbReference type="GO" id="GO:0005829">
    <property type="term" value="C:cytosol"/>
    <property type="evidence" value="ECO:0007669"/>
    <property type="project" value="TreeGrafter"/>
</dbReference>
<dbReference type="eggNOG" id="COG0159">
    <property type="taxonomic scope" value="Bacteria"/>
</dbReference>
<comment type="function">
    <text evidence="1 9">The alpha subunit is responsible for the aldol cleavage of indoleglycerol phosphate to indole and glyceraldehyde 3-phosphate.</text>
</comment>
<dbReference type="Gene3D" id="3.20.20.70">
    <property type="entry name" value="Aldolase class I"/>
    <property type="match status" value="1"/>
</dbReference>
<keyword evidence="12" id="KW-1185">Reference proteome</keyword>
<evidence type="ECO:0000256" key="8">
    <source>
        <dbReference type="ARBA" id="ARBA00049047"/>
    </source>
</evidence>
<dbReference type="PANTHER" id="PTHR43406:SF1">
    <property type="entry name" value="TRYPTOPHAN SYNTHASE ALPHA CHAIN, CHLOROPLASTIC"/>
    <property type="match status" value="1"/>
</dbReference>
<dbReference type="FunFam" id="3.20.20.70:FF:000037">
    <property type="entry name" value="Tryptophan synthase alpha chain"/>
    <property type="match status" value="1"/>
</dbReference>
<evidence type="ECO:0000256" key="7">
    <source>
        <dbReference type="ARBA" id="ARBA00023239"/>
    </source>
</evidence>
<dbReference type="InterPro" id="IPR013785">
    <property type="entry name" value="Aldolase_TIM"/>
</dbReference>
<keyword evidence="7 9" id="KW-0456">Lyase</keyword>
<evidence type="ECO:0000256" key="6">
    <source>
        <dbReference type="ARBA" id="ARBA00023141"/>
    </source>
</evidence>
<dbReference type="InterPro" id="IPR018204">
    <property type="entry name" value="Trp_synthase_alpha_AS"/>
</dbReference>
<comment type="similarity">
    <text evidence="9 10">Belongs to the TrpA family.</text>
</comment>
<evidence type="ECO:0000256" key="2">
    <source>
        <dbReference type="ARBA" id="ARBA00004733"/>
    </source>
</evidence>
<evidence type="ECO:0000256" key="3">
    <source>
        <dbReference type="ARBA" id="ARBA00011270"/>
    </source>
</evidence>
<dbReference type="GO" id="GO:0004834">
    <property type="term" value="F:tryptophan synthase activity"/>
    <property type="evidence" value="ECO:0007669"/>
    <property type="project" value="UniProtKB-UniRule"/>
</dbReference>
<dbReference type="KEGG" id="rla:Rhola_00007600"/>
<evidence type="ECO:0000256" key="9">
    <source>
        <dbReference type="HAMAP-Rule" id="MF_00131"/>
    </source>
</evidence>
<dbReference type="Pfam" id="PF00290">
    <property type="entry name" value="Trp_syntA"/>
    <property type="match status" value="1"/>
</dbReference>
<dbReference type="AlphaFoldDB" id="A0A060JMW4"/>
<comment type="catalytic activity">
    <reaction evidence="8 9">
        <text>(1S,2R)-1-C-(indol-3-yl)glycerol 3-phosphate + L-serine = D-glyceraldehyde 3-phosphate + L-tryptophan + H2O</text>
        <dbReference type="Rhea" id="RHEA:10532"/>
        <dbReference type="ChEBI" id="CHEBI:15377"/>
        <dbReference type="ChEBI" id="CHEBI:33384"/>
        <dbReference type="ChEBI" id="CHEBI:57912"/>
        <dbReference type="ChEBI" id="CHEBI:58866"/>
        <dbReference type="ChEBI" id="CHEBI:59776"/>
        <dbReference type="EC" id="4.2.1.20"/>
    </reaction>
</comment>
<dbReference type="EMBL" id="CP007490">
    <property type="protein sequence ID" value="AIC47564.1"/>
    <property type="molecule type" value="Genomic_DNA"/>
</dbReference>
<protein>
    <recommendedName>
        <fullName evidence="9">Tryptophan synthase alpha chain</fullName>
        <ecNumber evidence="9">4.2.1.20</ecNumber>
    </recommendedName>
</protein>
<evidence type="ECO:0000313" key="11">
    <source>
        <dbReference type="EMBL" id="AIC47564.1"/>
    </source>
</evidence>
<dbReference type="HAMAP" id="MF_00131">
    <property type="entry name" value="Trp_synth_alpha"/>
    <property type="match status" value="1"/>
</dbReference>
<dbReference type="OrthoDB" id="9804578at2"/>
<dbReference type="CDD" id="cd04724">
    <property type="entry name" value="Tryptophan_synthase_alpha"/>
    <property type="match status" value="1"/>
</dbReference>
<dbReference type="HOGENOM" id="CLU_016734_0_0_11"/>
<name>A0A060JMW4_9MICO</name>
<dbReference type="RefSeq" id="WP_038502449.1">
    <property type="nucleotide sequence ID" value="NZ_CP007490.1"/>
</dbReference>
<dbReference type="EC" id="4.2.1.20" evidence="9"/>
<comment type="subunit">
    <text evidence="3 9">Tetramer of two alpha and two beta chains.</text>
</comment>
<organism evidence="11 12">
    <name type="scientific">Rhodoluna lacicola</name>
    <dbReference type="NCBI Taxonomy" id="529884"/>
    <lineage>
        <taxon>Bacteria</taxon>
        <taxon>Bacillati</taxon>
        <taxon>Actinomycetota</taxon>
        <taxon>Actinomycetes</taxon>
        <taxon>Micrococcales</taxon>
        <taxon>Microbacteriaceae</taxon>
        <taxon>Luna cluster</taxon>
        <taxon>Luna-1 subcluster</taxon>
        <taxon>Rhodoluna</taxon>
    </lineage>
</organism>
<dbReference type="Proteomes" id="UP000067708">
    <property type="component" value="Chromosome"/>
</dbReference>
<proteinExistence type="inferred from homology"/>
<keyword evidence="4 9" id="KW-0028">Amino-acid biosynthesis</keyword>
<dbReference type="InterPro" id="IPR011060">
    <property type="entry name" value="RibuloseP-bd_barrel"/>
</dbReference>
<keyword evidence="5 9" id="KW-0822">Tryptophan biosynthesis</keyword>